<comment type="caution">
    <text evidence="2">The sequence shown here is derived from an EMBL/GenBank/DDBJ whole genome shotgun (WGS) entry which is preliminary data.</text>
</comment>
<evidence type="ECO:0000313" key="2">
    <source>
        <dbReference type="EMBL" id="MQY05312.1"/>
    </source>
</evidence>
<dbReference type="Pfam" id="PF01548">
    <property type="entry name" value="DEDD_Tnp_IS110"/>
    <property type="match status" value="1"/>
</dbReference>
<protein>
    <recommendedName>
        <fullName evidence="1">Transposase IS110-like N-terminal domain-containing protein</fullName>
    </recommendedName>
</protein>
<dbReference type="GO" id="GO:0003677">
    <property type="term" value="F:DNA binding"/>
    <property type="evidence" value="ECO:0007669"/>
    <property type="project" value="InterPro"/>
</dbReference>
<accession>A0A7K0BWN9</accession>
<keyword evidence="3" id="KW-1185">Reference proteome</keyword>
<name>A0A7K0BWN9_9ACTN</name>
<proteinExistence type="predicted"/>
<evidence type="ECO:0000259" key="1">
    <source>
        <dbReference type="Pfam" id="PF01548"/>
    </source>
</evidence>
<sequence length="131" mass="14386">MRLFMGDDWAGAHHNVELMDAAERRLVRARLPEDVAGMTWLHQMIADRLGDSGDDQVQMVVGIETDCGPWMRALVAAGYTVLTVNPLQAARYRERLSVSGTKSDVADVHMPADTVRGCCALLGWPSSPPRP</sequence>
<organism evidence="2 3">
    <name type="scientific">Actinomadura macrotermitis</name>
    <dbReference type="NCBI Taxonomy" id="2585200"/>
    <lineage>
        <taxon>Bacteria</taxon>
        <taxon>Bacillati</taxon>
        <taxon>Actinomycetota</taxon>
        <taxon>Actinomycetes</taxon>
        <taxon>Streptosporangiales</taxon>
        <taxon>Thermomonosporaceae</taxon>
        <taxon>Actinomadura</taxon>
    </lineage>
</organism>
<dbReference type="Proteomes" id="UP000487268">
    <property type="component" value="Unassembled WGS sequence"/>
</dbReference>
<gene>
    <name evidence="2" type="ORF">ACRB68_33850</name>
</gene>
<reference evidence="2 3" key="1">
    <citation type="submission" date="2019-10" db="EMBL/GenBank/DDBJ databases">
        <title>Actinomadura rubteroloni sp. nov. and Actinomadura macrotermitis sp. nov., isolated from the gut of fungus growing-termite Macrotermes natalensis.</title>
        <authorList>
            <person name="Benndorf R."/>
            <person name="Martin K."/>
            <person name="Kuefner M."/>
            <person name="De Beer W."/>
            <person name="Kaster A.-K."/>
            <person name="Vollmers J."/>
            <person name="Poulsen M."/>
            <person name="Beemelmanns C."/>
        </authorList>
    </citation>
    <scope>NUCLEOTIDE SEQUENCE [LARGE SCALE GENOMIC DNA]</scope>
    <source>
        <strain evidence="2 3">RB68</strain>
    </source>
</reference>
<dbReference type="InterPro" id="IPR002525">
    <property type="entry name" value="Transp_IS110-like_N"/>
</dbReference>
<dbReference type="EMBL" id="WEGH01000002">
    <property type="protein sequence ID" value="MQY05312.1"/>
    <property type="molecule type" value="Genomic_DNA"/>
</dbReference>
<evidence type="ECO:0000313" key="3">
    <source>
        <dbReference type="Proteomes" id="UP000487268"/>
    </source>
</evidence>
<feature type="domain" description="Transposase IS110-like N-terminal" evidence="1">
    <location>
        <begin position="6"/>
        <end position="116"/>
    </location>
</feature>
<dbReference type="GO" id="GO:0004803">
    <property type="term" value="F:transposase activity"/>
    <property type="evidence" value="ECO:0007669"/>
    <property type="project" value="InterPro"/>
</dbReference>
<dbReference type="AlphaFoldDB" id="A0A7K0BWN9"/>
<dbReference type="GO" id="GO:0006313">
    <property type="term" value="P:DNA transposition"/>
    <property type="evidence" value="ECO:0007669"/>
    <property type="project" value="InterPro"/>
</dbReference>